<evidence type="ECO:0000313" key="2">
    <source>
        <dbReference type="EMBL" id="KAJ8352547.1"/>
    </source>
</evidence>
<reference evidence="2" key="1">
    <citation type="journal article" date="2023" name="Science">
        <title>Genome structures resolve the early diversification of teleost fishes.</title>
        <authorList>
            <person name="Parey E."/>
            <person name="Louis A."/>
            <person name="Montfort J."/>
            <person name="Bouchez O."/>
            <person name="Roques C."/>
            <person name="Iampietro C."/>
            <person name="Lluch J."/>
            <person name="Castinel A."/>
            <person name="Donnadieu C."/>
            <person name="Desvignes T."/>
            <person name="Floi Bucao C."/>
            <person name="Jouanno E."/>
            <person name="Wen M."/>
            <person name="Mejri S."/>
            <person name="Dirks R."/>
            <person name="Jansen H."/>
            <person name="Henkel C."/>
            <person name="Chen W.J."/>
            <person name="Zahm M."/>
            <person name="Cabau C."/>
            <person name="Klopp C."/>
            <person name="Thompson A.W."/>
            <person name="Robinson-Rechavi M."/>
            <person name="Braasch I."/>
            <person name="Lecointre G."/>
            <person name="Bobe J."/>
            <person name="Postlethwait J.H."/>
            <person name="Berthelot C."/>
            <person name="Roest Crollius H."/>
            <person name="Guiguen Y."/>
        </authorList>
    </citation>
    <scope>NUCLEOTIDE SEQUENCE</scope>
    <source>
        <strain evidence="2">WJC10195</strain>
    </source>
</reference>
<proteinExistence type="predicted"/>
<comment type="caution">
    <text evidence="2">The sequence shown here is derived from an EMBL/GenBank/DDBJ whole genome shotgun (WGS) entry which is preliminary data.</text>
</comment>
<dbReference type="AlphaFoldDB" id="A0A9Q1F7B8"/>
<dbReference type="Proteomes" id="UP001152622">
    <property type="component" value="Chromosome 8"/>
</dbReference>
<keyword evidence="3" id="KW-1185">Reference proteome</keyword>
<feature type="compositionally biased region" description="Basic and acidic residues" evidence="1">
    <location>
        <begin position="1"/>
        <end position="19"/>
    </location>
</feature>
<name>A0A9Q1F7B8_SYNKA</name>
<evidence type="ECO:0000256" key="1">
    <source>
        <dbReference type="SAM" id="MobiDB-lite"/>
    </source>
</evidence>
<feature type="region of interest" description="Disordered" evidence="1">
    <location>
        <begin position="1"/>
        <end position="21"/>
    </location>
</feature>
<gene>
    <name evidence="2" type="ORF">SKAU_G00240230</name>
</gene>
<dbReference type="EMBL" id="JAINUF010000008">
    <property type="protein sequence ID" value="KAJ8352547.1"/>
    <property type="molecule type" value="Genomic_DNA"/>
</dbReference>
<organism evidence="2 3">
    <name type="scientific">Synaphobranchus kaupii</name>
    <name type="common">Kaup's arrowtooth eel</name>
    <dbReference type="NCBI Taxonomy" id="118154"/>
    <lineage>
        <taxon>Eukaryota</taxon>
        <taxon>Metazoa</taxon>
        <taxon>Chordata</taxon>
        <taxon>Craniata</taxon>
        <taxon>Vertebrata</taxon>
        <taxon>Euteleostomi</taxon>
        <taxon>Actinopterygii</taxon>
        <taxon>Neopterygii</taxon>
        <taxon>Teleostei</taxon>
        <taxon>Anguilliformes</taxon>
        <taxon>Synaphobranchidae</taxon>
        <taxon>Synaphobranchus</taxon>
    </lineage>
</organism>
<protein>
    <submittedName>
        <fullName evidence="2">Uncharacterized protein</fullName>
    </submittedName>
</protein>
<accession>A0A9Q1F7B8</accession>
<evidence type="ECO:0000313" key="3">
    <source>
        <dbReference type="Proteomes" id="UP001152622"/>
    </source>
</evidence>
<sequence length="101" mass="11366">MGQDVDHDYARKSLVKHEGTTSIKPTPDIGIIIDGLQALRGNDMRLIRERARCGHQLSSWPTMRSSGTWLSHEGKRVQVPKPPHPPRYHGCQLCQFPSQLG</sequence>